<sequence>MLSEFSHLFLLLVLFLTLFQFFPFFSRYVISFSIFQFLFVTFAFFSCVLSFLISDFSITNVLEHSHSDLPILYKISASWGNHEGSILLWTWILSLYSFLYTLSSSPQLWSLRIQSIMISFFTLFTLSTSNPLLKITLPFENGSELNPVLQDPVLAIHPPFIYLGYLGSVISFSIAIHALINRDSSFTVLSQIRVWSLSSWIFLTIGILLGSWWAYYELGWGGWWFWDPVENSSLMPWLLNTALIHSCKSERLSSSTLLLSLFNFLLSVLGTFFVRSGFLESVHSFAQDQGRGILLLLLCVSLFFFLLFLLFQRLSFFFQKDSLQNPIQKEYSFFLLILFMIAMTLLLLFGTFYPFLHHFLFQQSVSLGASFYQSFLSSLSPAFFLIMILSSYLNWKSNWNASRFFLHLLSFTFFYLSLLFLFSNWHDFLSQISFHLFSFLSFFGLWSILLSFRSLSLSGALAHFGVFLFSIGALFSSYYQLEATYVLKIGEQFHFHGLDYFFHSVNQFQGPNYHSSYATLFAFLDGTPLFSIYPEKRFYFLHGLYSTKPYVLSHFLGDLYVLLGDGNLQDGWEFKIYWNPFLSFLWIGGFFLVLSGLSAYRKARQNL</sequence>
<keyword evidence="3" id="KW-0812">Transmembrane</keyword>
<feature type="transmembrane region" description="Helical" evidence="3">
    <location>
        <begin position="32"/>
        <end position="53"/>
    </location>
</feature>
<protein>
    <submittedName>
        <fullName evidence="6">Heme lyase</fullName>
    </submittedName>
</protein>
<evidence type="ECO:0000256" key="3">
    <source>
        <dbReference type="SAM" id="Phobius"/>
    </source>
</evidence>
<feature type="transmembrane region" description="Helical" evidence="3">
    <location>
        <begin position="432"/>
        <end position="452"/>
    </location>
</feature>
<feature type="transmembrane region" description="Helical" evidence="3">
    <location>
        <begin position="86"/>
        <end position="103"/>
    </location>
</feature>
<feature type="transmembrane region" description="Helical" evidence="3">
    <location>
        <begin position="115"/>
        <end position="139"/>
    </location>
</feature>
<evidence type="ECO:0000259" key="4">
    <source>
        <dbReference type="Pfam" id="PF01578"/>
    </source>
</evidence>
<dbReference type="InterPro" id="IPR032523">
    <property type="entry name" value="CcmF_C"/>
</dbReference>
<keyword evidence="2" id="KW-0201">Cytochrome c-type biogenesis</keyword>
<dbReference type="PANTHER" id="PTHR43653:SF1">
    <property type="entry name" value="CYTOCHROME C-TYPE BIOGENESIS PROTEIN CCMF"/>
    <property type="match status" value="1"/>
</dbReference>
<feature type="transmembrane region" description="Helical" evidence="3">
    <location>
        <begin position="6"/>
        <end position="25"/>
    </location>
</feature>
<feature type="domain" description="Cytochrome c-type biogenesis protein CcmF C-terminal" evidence="5">
    <location>
        <begin position="318"/>
        <end position="599"/>
    </location>
</feature>
<evidence type="ECO:0000256" key="2">
    <source>
        <dbReference type="ARBA" id="ARBA00022748"/>
    </source>
</evidence>
<feature type="transmembrane region" description="Helical" evidence="3">
    <location>
        <begin position="375"/>
        <end position="393"/>
    </location>
</feature>
<organism evidence="6">
    <name type="scientific">Andalucia godoyi</name>
    <name type="common">Flagellate</name>
    <dbReference type="NCBI Taxonomy" id="505711"/>
    <lineage>
        <taxon>Eukaryota</taxon>
        <taxon>Discoba</taxon>
        <taxon>Jakobida</taxon>
        <taxon>Andalucina</taxon>
        <taxon>Andaluciidae</taxon>
        <taxon>Andalucia</taxon>
    </lineage>
</organism>
<name>M4QKL0_ANDGO</name>
<feature type="domain" description="Cytochrome c assembly protein" evidence="4">
    <location>
        <begin position="79"/>
        <end position="276"/>
    </location>
</feature>
<feature type="transmembrane region" description="Helical" evidence="3">
    <location>
        <begin position="581"/>
        <end position="600"/>
    </location>
</feature>
<feature type="transmembrane region" description="Helical" evidence="3">
    <location>
        <begin position="256"/>
        <end position="273"/>
    </location>
</feature>
<dbReference type="GO" id="GO:0020037">
    <property type="term" value="F:heme binding"/>
    <property type="evidence" value="ECO:0007669"/>
    <property type="project" value="InterPro"/>
</dbReference>
<keyword evidence="3" id="KW-1133">Transmembrane helix</keyword>
<evidence type="ECO:0000259" key="5">
    <source>
        <dbReference type="Pfam" id="PF16327"/>
    </source>
</evidence>
<feature type="transmembrane region" description="Helical" evidence="3">
    <location>
        <begin position="293"/>
        <end position="311"/>
    </location>
</feature>
<accession>M4QKL0</accession>
<gene>
    <name evidence="6" type="primary">ccmF</name>
</gene>
<dbReference type="InterPro" id="IPR002541">
    <property type="entry name" value="Cyt_c_assembly"/>
</dbReference>
<dbReference type="PANTHER" id="PTHR43653">
    <property type="entry name" value="CYTOCHROME C ASSEMBLY PROTEIN-RELATED"/>
    <property type="match status" value="1"/>
</dbReference>
<dbReference type="Pfam" id="PF16327">
    <property type="entry name" value="CcmF_C"/>
    <property type="match status" value="1"/>
</dbReference>
<keyword evidence="6" id="KW-0496">Mitochondrion</keyword>
<geneLocation type="mitochondrion" evidence="6"/>
<dbReference type="GO" id="GO:0016020">
    <property type="term" value="C:membrane"/>
    <property type="evidence" value="ECO:0007669"/>
    <property type="project" value="InterPro"/>
</dbReference>
<dbReference type="PRINTS" id="PR01410">
    <property type="entry name" value="CCBIOGENESIS"/>
</dbReference>
<dbReference type="GeneID" id="15332865"/>
<feature type="transmembrane region" description="Helical" evidence="3">
    <location>
        <begin position="405"/>
        <end position="426"/>
    </location>
</feature>
<evidence type="ECO:0000256" key="1">
    <source>
        <dbReference type="ARBA" id="ARBA00009186"/>
    </source>
</evidence>
<reference evidence="6" key="1">
    <citation type="journal article" date="2013" name="Genome Biol. Evol.">
        <title>Strikingly bacteria-like and gene-rich mitochondrial genomes throughout jakobid protists.</title>
        <authorList>
            <person name="Burger G."/>
            <person name="Gray M.W."/>
            <person name="Forget L."/>
            <person name="Lang B.F."/>
        </authorList>
    </citation>
    <scope>NUCLEOTIDE SEQUENCE</scope>
    <source>
        <strain evidence="6">ATCC PRA-185</strain>
    </source>
</reference>
<dbReference type="InterPro" id="IPR003567">
    <property type="entry name" value="Cyt_c_biogenesis"/>
</dbReference>
<dbReference type="GO" id="GO:0016829">
    <property type="term" value="F:lyase activity"/>
    <property type="evidence" value="ECO:0007669"/>
    <property type="project" value="UniProtKB-KW"/>
</dbReference>
<feature type="transmembrane region" description="Helical" evidence="3">
    <location>
        <begin position="192"/>
        <end position="215"/>
    </location>
</feature>
<dbReference type="Pfam" id="PF01578">
    <property type="entry name" value="Cytochrom_C_asm"/>
    <property type="match status" value="1"/>
</dbReference>
<dbReference type="GO" id="GO:0015232">
    <property type="term" value="F:heme transmembrane transporter activity"/>
    <property type="evidence" value="ECO:0007669"/>
    <property type="project" value="InterPro"/>
</dbReference>
<feature type="transmembrane region" description="Helical" evidence="3">
    <location>
        <begin position="459"/>
        <end position="479"/>
    </location>
</feature>
<keyword evidence="3" id="KW-0472">Membrane</keyword>
<feature type="transmembrane region" description="Helical" evidence="3">
    <location>
        <begin position="159"/>
        <end position="180"/>
    </location>
</feature>
<dbReference type="RefSeq" id="YP_007890514.1">
    <property type="nucleotide sequence ID" value="NC_021124.1"/>
</dbReference>
<proteinExistence type="inferred from homology"/>
<dbReference type="AlphaFoldDB" id="M4QKL0"/>
<feature type="transmembrane region" description="Helical" evidence="3">
    <location>
        <begin position="331"/>
        <end position="355"/>
    </location>
</feature>
<comment type="similarity">
    <text evidence="1">Belongs to the CcmF/CycK/Ccl1/NrfE/CcsA family.</text>
</comment>
<dbReference type="GO" id="GO:0017004">
    <property type="term" value="P:cytochrome complex assembly"/>
    <property type="evidence" value="ECO:0007669"/>
    <property type="project" value="UniProtKB-KW"/>
</dbReference>
<keyword evidence="6" id="KW-0456">Lyase</keyword>
<dbReference type="EMBL" id="KC353352">
    <property type="protein sequence ID" value="AGH24008.1"/>
    <property type="molecule type" value="Genomic_DNA"/>
</dbReference>
<evidence type="ECO:0000313" key="6">
    <source>
        <dbReference type="EMBL" id="AGH24008.1"/>
    </source>
</evidence>